<dbReference type="InterPro" id="IPR039809">
    <property type="entry name" value="Chemokine_b/g/d"/>
</dbReference>
<organism evidence="7 8">
    <name type="scientific">Triplophysa rosa</name>
    <name type="common">Cave loach</name>
    <dbReference type="NCBI Taxonomy" id="992332"/>
    <lineage>
        <taxon>Eukaryota</taxon>
        <taxon>Metazoa</taxon>
        <taxon>Chordata</taxon>
        <taxon>Craniata</taxon>
        <taxon>Vertebrata</taxon>
        <taxon>Euteleostomi</taxon>
        <taxon>Actinopterygii</taxon>
        <taxon>Neopterygii</taxon>
        <taxon>Teleostei</taxon>
        <taxon>Ostariophysi</taxon>
        <taxon>Cypriniformes</taxon>
        <taxon>Nemacheilidae</taxon>
        <taxon>Triplophysa</taxon>
    </lineage>
</organism>
<feature type="domain" description="Chemokine interleukin-8-like" evidence="6">
    <location>
        <begin position="27"/>
        <end position="85"/>
    </location>
</feature>
<evidence type="ECO:0000256" key="4">
    <source>
        <dbReference type="ARBA" id="ARBA00023157"/>
    </source>
</evidence>
<evidence type="ECO:0000256" key="2">
    <source>
        <dbReference type="ARBA" id="ARBA00022514"/>
    </source>
</evidence>
<protein>
    <submittedName>
        <fullName evidence="7">Chemokine CCL-C25s</fullName>
    </submittedName>
</protein>
<dbReference type="AlphaFoldDB" id="A0A9W7X1L3"/>
<gene>
    <name evidence="7" type="ORF">IRJ41_022427</name>
</gene>
<dbReference type="InterPro" id="IPR036048">
    <property type="entry name" value="Interleukin_8-like_sf"/>
</dbReference>
<dbReference type="Proteomes" id="UP001059041">
    <property type="component" value="Linkage Group LG3"/>
</dbReference>
<sequence>MRTTVILGLVLLGILDCEAQPLGPPIPAVCCFSFIGFQIPANKIKGVVETSPACVNKAVVVTTEKGNKFCVKLDEPWLASIQKDS</sequence>
<comment type="caution">
    <text evidence="7">The sequence shown here is derived from an EMBL/GenBank/DDBJ whole genome shotgun (WGS) entry which is preliminary data.</text>
</comment>
<name>A0A9W7X1L3_TRIRA</name>
<keyword evidence="2" id="KW-0202">Cytokine</keyword>
<evidence type="ECO:0000256" key="3">
    <source>
        <dbReference type="ARBA" id="ARBA00022729"/>
    </source>
</evidence>
<evidence type="ECO:0000256" key="1">
    <source>
        <dbReference type="ARBA" id="ARBA00022500"/>
    </source>
</evidence>
<reference evidence="7" key="1">
    <citation type="submission" date="2021-02" db="EMBL/GenBank/DDBJ databases">
        <title>Comparative genomics reveals that relaxation of natural selection precedes convergent phenotypic evolution of cavefish.</title>
        <authorList>
            <person name="Peng Z."/>
        </authorList>
    </citation>
    <scope>NUCLEOTIDE SEQUENCE</scope>
    <source>
        <tissue evidence="7">Muscle</tissue>
    </source>
</reference>
<evidence type="ECO:0000313" key="8">
    <source>
        <dbReference type="Proteomes" id="UP001059041"/>
    </source>
</evidence>
<dbReference type="SUPFAM" id="SSF54117">
    <property type="entry name" value="Interleukin 8-like chemokines"/>
    <property type="match status" value="1"/>
</dbReference>
<evidence type="ECO:0000313" key="7">
    <source>
        <dbReference type="EMBL" id="KAI7812149.1"/>
    </source>
</evidence>
<accession>A0A9W7X1L3</accession>
<dbReference type="GO" id="GO:0008009">
    <property type="term" value="F:chemokine activity"/>
    <property type="evidence" value="ECO:0007669"/>
    <property type="project" value="InterPro"/>
</dbReference>
<dbReference type="PANTHER" id="PTHR12015:SF193">
    <property type="entry name" value="STROMAL CELL-DERIVED FACTOR 1"/>
    <property type="match status" value="1"/>
</dbReference>
<evidence type="ECO:0000259" key="6">
    <source>
        <dbReference type="SMART" id="SM00199"/>
    </source>
</evidence>
<proteinExistence type="predicted"/>
<dbReference type="InterPro" id="IPR001811">
    <property type="entry name" value="Chemokine_IL8-like_dom"/>
</dbReference>
<dbReference type="EMBL" id="JAFHDT010000003">
    <property type="protein sequence ID" value="KAI7812149.1"/>
    <property type="molecule type" value="Genomic_DNA"/>
</dbReference>
<dbReference type="PANTHER" id="PTHR12015">
    <property type="entry name" value="SMALL INDUCIBLE CYTOKINE A"/>
    <property type="match status" value="1"/>
</dbReference>
<feature type="signal peptide" evidence="5">
    <location>
        <begin position="1"/>
        <end position="19"/>
    </location>
</feature>
<keyword evidence="4" id="KW-1015">Disulfide bond</keyword>
<keyword evidence="3 5" id="KW-0732">Signal</keyword>
<dbReference type="GO" id="GO:0006955">
    <property type="term" value="P:immune response"/>
    <property type="evidence" value="ECO:0007669"/>
    <property type="project" value="InterPro"/>
</dbReference>
<dbReference type="SMART" id="SM00199">
    <property type="entry name" value="SCY"/>
    <property type="match status" value="1"/>
</dbReference>
<feature type="chain" id="PRO_5040751152" evidence="5">
    <location>
        <begin position="20"/>
        <end position="85"/>
    </location>
</feature>
<dbReference type="Gene3D" id="2.40.50.40">
    <property type="match status" value="1"/>
</dbReference>
<keyword evidence="1" id="KW-0145">Chemotaxis</keyword>
<evidence type="ECO:0000256" key="5">
    <source>
        <dbReference type="SAM" id="SignalP"/>
    </source>
</evidence>
<dbReference type="GO" id="GO:0005615">
    <property type="term" value="C:extracellular space"/>
    <property type="evidence" value="ECO:0007669"/>
    <property type="project" value="UniProtKB-KW"/>
</dbReference>
<keyword evidence="8" id="KW-1185">Reference proteome</keyword>
<dbReference type="Pfam" id="PF00048">
    <property type="entry name" value="IL8"/>
    <property type="match status" value="1"/>
</dbReference>